<protein>
    <recommendedName>
        <fullName evidence="3">Nucleotide-diphospho-sugar transferase domain-containing protein</fullName>
    </recommendedName>
</protein>
<organism evidence="1 2">
    <name type="scientific">Sphingobacterium zhuxiongii</name>
    <dbReference type="NCBI Taxonomy" id="2662364"/>
    <lineage>
        <taxon>Bacteria</taxon>
        <taxon>Pseudomonadati</taxon>
        <taxon>Bacteroidota</taxon>
        <taxon>Sphingobacteriia</taxon>
        <taxon>Sphingobacteriales</taxon>
        <taxon>Sphingobacteriaceae</taxon>
        <taxon>Sphingobacterium</taxon>
    </lineage>
</organism>
<dbReference type="AlphaFoldDB" id="A0A5Q0QJ94"/>
<accession>A0A5Q0QJ94</accession>
<dbReference type="EMBL" id="CP045652">
    <property type="protein sequence ID" value="QGA27800.1"/>
    <property type="molecule type" value="Genomic_DNA"/>
</dbReference>
<dbReference type="Proteomes" id="UP000326921">
    <property type="component" value="Chromosome"/>
</dbReference>
<dbReference type="KEGG" id="sphe:GFH32_16385"/>
<evidence type="ECO:0000313" key="1">
    <source>
        <dbReference type="EMBL" id="QGA27800.1"/>
    </source>
</evidence>
<gene>
    <name evidence="1" type="ORF">GFH32_16385</name>
</gene>
<name>A0A5Q0QJ94_9SPHI</name>
<proteinExistence type="predicted"/>
<evidence type="ECO:0008006" key="3">
    <source>
        <dbReference type="Google" id="ProtNLM"/>
    </source>
</evidence>
<sequence>MKKVFISFADDAMAYSLKRVGKLARDTGLFTDVILYTPNTLPEVIKDSPLLSYRRGAGYWAWKPAIIWETLQKFEEGTVVVYSDAGNTICKSDQWEEYFKLLDKFDTVCFAYKDVMLEWEKFGQSSTKIGYWTKQSTQNFFKEILKDQDYGFKYNKIMGGVFLVRGKSNEFIRRWLSITLEHPELIIDPTEEEKKAESATLAYHKHDQSIITPLAHLYKDSVYIMHDKAEDDGNSAFFASRVRTKTKNDYYKLVMRNSLRKLLGVDFYNTLKSSILKKKR</sequence>
<evidence type="ECO:0000313" key="2">
    <source>
        <dbReference type="Proteomes" id="UP000326921"/>
    </source>
</evidence>
<dbReference type="RefSeq" id="WP_153512627.1">
    <property type="nucleotide sequence ID" value="NZ_CP045652.1"/>
</dbReference>
<keyword evidence="2" id="KW-1185">Reference proteome</keyword>
<reference evidence="1 2" key="1">
    <citation type="submission" date="2019-10" db="EMBL/GenBank/DDBJ databases">
        <authorList>
            <person name="Dong K."/>
        </authorList>
    </citation>
    <scope>NUCLEOTIDE SEQUENCE [LARGE SCALE GENOMIC DNA]</scope>
    <source>
        <strain evidence="2">dk4302</strain>
    </source>
</reference>